<evidence type="ECO:0008006" key="3">
    <source>
        <dbReference type="Google" id="ProtNLM"/>
    </source>
</evidence>
<dbReference type="PROSITE" id="PS51257">
    <property type="entry name" value="PROKAR_LIPOPROTEIN"/>
    <property type="match status" value="1"/>
</dbReference>
<reference evidence="1" key="1">
    <citation type="journal article" date="2022" name="bioRxiv">
        <title>Sequencing and chromosome-scale assembly of the giantPleurodeles waltlgenome.</title>
        <authorList>
            <person name="Brown T."/>
            <person name="Elewa A."/>
            <person name="Iarovenko S."/>
            <person name="Subramanian E."/>
            <person name="Araus A.J."/>
            <person name="Petzold A."/>
            <person name="Susuki M."/>
            <person name="Suzuki K.-i.T."/>
            <person name="Hayashi T."/>
            <person name="Toyoda A."/>
            <person name="Oliveira C."/>
            <person name="Osipova E."/>
            <person name="Leigh N.D."/>
            <person name="Simon A."/>
            <person name="Yun M.H."/>
        </authorList>
    </citation>
    <scope>NUCLEOTIDE SEQUENCE</scope>
    <source>
        <strain evidence="1">20211129_DDA</strain>
        <tissue evidence="1">Liver</tissue>
    </source>
</reference>
<accession>A0AAV7N5C0</accession>
<organism evidence="1 2">
    <name type="scientific">Pleurodeles waltl</name>
    <name type="common">Iberian ribbed newt</name>
    <dbReference type="NCBI Taxonomy" id="8319"/>
    <lineage>
        <taxon>Eukaryota</taxon>
        <taxon>Metazoa</taxon>
        <taxon>Chordata</taxon>
        <taxon>Craniata</taxon>
        <taxon>Vertebrata</taxon>
        <taxon>Euteleostomi</taxon>
        <taxon>Amphibia</taxon>
        <taxon>Batrachia</taxon>
        <taxon>Caudata</taxon>
        <taxon>Salamandroidea</taxon>
        <taxon>Salamandridae</taxon>
        <taxon>Pleurodelinae</taxon>
        <taxon>Pleurodeles</taxon>
    </lineage>
</organism>
<gene>
    <name evidence="1" type="ORF">NDU88_008569</name>
</gene>
<comment type="caution">
    <text evidence="1">The sequence shown here is derived from an EMBL/GenBank/DDBJ whole genome shotgun (WGS) entry which is preliminary data.</text>
</comment>
<dbReference type="AlphaFoldDB" id="A0AAV7N5C0"/>
<keyword evidence="2" id="KW-1185">Reference proteome</keyword>
<sequence>MRARAWTEPVLPFICVPAPYLTLFLSCSGAGGTLGSAWSPDLSAPAIWTPTRDSGTVVRPVPYYPRPPSTRADSWGCTSAHRIGAWERSLWAIRTQRSGAAEDGPWLVAVEGDMSPEVLSLTRWGEAHSGAVPGVSVQWAYEWNGKILYPTPCRQHRGTLIGLPGGDHSRHCLLRRGILVLLSNYSGLSIWSASSTGLVFPLAGGP</sequence>
<protein>
    <recommendedName>
        <fullName evidence="3">Bulb-type lectin domain-containing protein</fullName>
    </recommendedName>
</protein>
<dbReference type="EMBL" id="JANPWB010000013">
    <property type="protein sequence ID" value="KAJ1111233.1"/>
    <property type="molecule type" value="Genomic_DNA"/>
</dbReference>
<evidence type="ECO:0000313" key="1">
    <source>
        <dbReference type="EMBL" id="KAJ1111233.1"/>
    </source>
</evidence>
<dbReference type="Proteomes" id="UP001066276">
    <property type="component" value="Chromosome 9"/>
</dbReference>
<proteinExistence type="predicted"/>
<name>A0AAV7N5C0_PLEWA</name>
<evidence type="ECO:0000313" key="2">
    <source>
        <dbReference type="Proteomes" id="UP001066276"/>
    </source>
</evidence>